<dbReference type="Proteomes" id="UP001054945">
    <property type="component" value="Unassembled WGS sequence"/>
</dbReference>
<accession>A0AAV4VYS5</accession>
<dbReference type="Pfam" id="PF19273">
    <property type="entry name" value="Exportin-5"/>
    <property type="match status" value="1"/>
</dbReference>
<dbReference type="InterPro" id="IPR011989">
    <property type="entry name" value="ARM-like"/>
</dbReference>
<sequence length="282" mass="32267">MGINVIKACVKRCVCPSDPQSAQSNFVHPLSDSFGCVFYRNPAAQYVLPVLDKIFQIVRILNELYDPLQQQKFDSSYCKLLDITDADKSMILGIPVVENPQQLKTASDHVRFYLHNLHDACLHILCNAPFFLRCPPKAYDEIMVFLAGLCPFMLRKLNCIWEIFKSKYGTSVGYEDHLTETEEILEDQLNRVLTREYLSFLVDLLTKQSSCSTESIRAVFVCTAFDSLRWLDTTANIKAILLSELVFDKIMEEGLVQQIQEANYLLQSVLYGIQELVNMNQI</sequence>
<protein>
    <recommendedName>
        <fullName evidence="1">Exportin-5 C-terminal domain-containing protein</fullName>
    </recommendedName>
</protein>
<dbReference type="AlphaFoldDB" id="A0AAV4VYS5"/>
<keyword evidence="3" id="KW-1185">Reference proteome</keyword>
<gene>
    <name evidence="2" type="primary">AVEN_240825_1</name>
    <name evidence="2" type="ORF">CEXT_183021</name>
</gene>
<evidence type="ECO:0000259" key="1">
    <source>
        <dbReference type="Pfam" id="PF19273"/>
    </source>
</evidence>
<organism evidence="2 3">
    <name type="scientific">Caerostris extrusa</name>
    <name type="common">Bark spider</name>
    <name type="synonym">Caerostris bankana</name>
    <dbReference type="NCBI Taxonomy" id="172846"/>
    <lineage>
        <taxon>Eukaryota</taxon>
        <taxon>Metazoa</taxon>
        <taxon>Ecdysozoa</taxon>
        <taxon>Arthropoda</taxon>
        <taxon>Chelicerata</taxon>
        <taxon>Arachnida</taxon>
        <taxon>Araneae</taxon>
        <taxon>Araneomorphae</taxon>
        <taxon>Entelegynae</taxon>
        <taxon>Araneoidea</taxon>
        <taxon>Araneidae</taxon>
        <taxon>Caerostris</taxon>
    </lineage>
</organism>
<dbReference type="InterPro" id="IPR045478">
    <property type="entry name" value="Exportin-5_C"/>
</dbReference>
<name>A0AAV4VYS5_CAEEX</name>
<dbReference type="EMBL" id="BPLR01015218">
    <property type="protein sequence ID" value="GIY74415.1"/>
    <property type="molecule type" value="Genomic_DNA"/>
</dbReference>
<feature type="domain" description="Exportin-5 C-terminal" evidence="1">
    <location>
        <begin position="29"/>
        <end position="126"/>
    </location>
</feature>
<comment type="caution">
    <text evidence="2">The sequence shown here is derived from an EMBL/GenBank/DDBJ whole genome shotgun (WGS) entry which is preliminary data.</text>
</comment>
<evidence type="ECO:0000313" key="3">
    <source>
        <dbReference type="Proteomes" id="UP001054945"/>
    </source>
</evidence>
<reference evidence="2 3" key="1">
    <citation type="submission" date="2021-06" db="EMBL/GenBank/DDBJ databases">
        <title>Caerostris extrusa draft genome.</title>
        <authorList>
            <person name="Kono N."/>
            <person name="Arakawa K."/>
        </authorList>
    </citation>
    <scope>NUCLEOTIDE SEQUENCE [LARGE SCALE GENOMIC DNA]</scope>
</reference>
<dbReference type="Gene3D" id="1.25.10.10">
    <property type="entry name" value="Leucine-rich Repeat Variant"/>
    <property type="match status" value="1"/>
</dbReference>
<proteinExistence type="predicted"/>
<evidence type="ECO:0000313" key="2">
    <source>
        <dbReference type="EMBL" id="GIY74415.1"/>
    </source>
</evidence>